<dbReference type="SUPFAM" id="SSF55874">
    <property type="entry name" value="ATPase domain of HSP90 chaperone/DNA topoisomerase II/histidine kinase"/>
    <property type="match status" value="1"/>
</dbReference>
<dbReference type="Proteomes" id="UP000647172">
    <property type="component" value="Unassembled WGS sequence"/>
</dbReference>
<dbReference type="InterPro" id="IPR036890">
    <property type="entry name" value="HATPase_C_sf"/>
</dbReference>
<keyword evidence="1" id="KW-0723">Serine/threonine-protein kinase</keyword>
<dbReference type="InterPro" id="IPR003594">
    <property type="entry name" value="HATPase_dom"/>
</dbReference>
<evidence type="ECO:0000313" key="4">
    <source>
        <dbReference type="EMBL" id="GIE51847.1"/>
    </source>
</evidence>
<feature type="domain" description="Histidine kinase/HSP90-like ATPase" evidence="3">
    <location>
        <begin position="60"/>
        <end position="165"/>
    </location>
</feature>
<dbReference type="EMBL" id="BOMQ01000063">
    <property type="protein sequence ID" value="GIE51847.1"/>
    <property type="molecule type" value="Genomic_DNA"/>
</dbReference>
<dbReference type="GO" id="GO:0004674">
    <property type="term" value="F:protein serine/threonine kinase activity"/>
    <property type="evidence" value="ECO:0007669"/>
    <property type="project" value="UniProtKB-KW"/>
</dbReference>
<evidence type="ECO:0000313" key="5">
    <source>
        <dbReference type="Proteomes" id="UP000647172"/>
    </source>
</evidence>
<evidence type="ECO:0000256" key="2">
    <source>
        <dbReference type="SAM" id="MobiDB-lite"/>
    </source>
</evidence>
<name>A0A919MPA6_9ACTN</name>
<protein>
    <recommendedName>
        <fullName evidence="3">Histidine kinase/HSP90-like ATPase domain-containing protein</fullName>
    </recommendedName>
</protein>
<dbReference type="AlphaFoldDB" id="A0A919MPA6"/>
<dbReference type="InterPro" id="IPR050267">
    <property type="entry name" value="Anti-sigma-factor_SerPK"/>
</dbReference>
<reference evidence="4" key="1">
    <citation type="submission" date="2021-01" db="EMBL/GenBank/DDBJ databases">
        <title>Whole genome shotgun sequence of Actinoplanes nipponensis NBRC 14063.</title>
        <authorList>
            <person name="Komaki H."/>
            <person name="Tamura T."/>
        </authorList>
    </citation>
    <scope>NUCLEOTIDE SEQUENCE</scope>
    <source>
        <strain evidence="4">NBRC 14063</strain>
    </source>
</reference>
<evidence type="ECO:0000259" key="3">
    <source>
        <dbReference type="Pfam" id="PF13581"/>
    </source>
</evidence>
<sequence length="186" mass="19487">MAATEAVRSVGCSTVEETVDQDVLRPAPGPESPDATPVHSETGRPALLDRRFGRDEITVVRHEVTARLDPVLLADRLPGFVLAINEVITNAVLHAGGQGRIVLWSTGSAVHCTVTDSGPGIPEQYRRPPTVPEAFEVGGRGIWLAHQLCDEVTMATGPIGTTIGLSVRLPGRNTASGLVNEGASAG</sequence>
<keyword evidence="1" id="KW-0418">Kinase</keyword>
<dbReference type="Pfam" id="PF13581">
    <property type="entry name" value="HATPase_c_2"/>
    <property type="match status" value="1"/>
</dbReference>
<gene>
    <name evidence="4" type="ORF">Ani05nite_53810</name>
</gene>
<dbReference type="Gene3D" id="3.30.565.10">
    <property type="entry name" value="Histidine kinase-like ATPase, C-terminal domain"/>
    <property type="match status" value="1"/>
</dbReference>
<proteinExistence type="predicted"/>
<keyword evidence="5" id="KW-1185">Reference proteome</keyword>
<keyword evidence="1" id="KW-0808">Transferase</keyword>
<dbReference type="PANTHER" id="PTHR35526:SF3">
    <property type="entry name" value="ANTI-SIGMA-F FACTOR RSBW"/>
    <property type="match status" value="1"/>
</dbReference>
<dbReference type="CDD" id="cd16936">
    <property type="entry name" value="HATPase_RsbW-like"/>
    <property type="match status" value="1"/>
</dbReference>
<evidence type="ECO:0000256" key="1">
    <source>
        <dbReference type="ARBA" id="ARBA00022527"/>
    </source>
</evidence>
<comment type="caution">
    <text evidence="4">The sequence shown here is derived from an EMBL/GenBank/DDBJ whole genome shotgun (WGS) entry which is preliminary data.</text>
</comment>
<accession>A0A919MPA6</accession>
<dbReference type="PANTHER" id="PTHR35526">
    <property type="entry name" value="ANTI-SIGMA-F FACTOR RSBW-RELATED"/>
    <property type="match status" value="1"/>
</dbReference>
<feature type="region of interest" description="Disordered" evidence="2">
    <location>
        <begin position="1"/>
        <end position="46"/>
    </location>
</feature>
<organism evidence="4 5">
    <name type="scientific">Actinoplanes nipponensis</name>
    <dbReference type="NCBI Taxonomy" id="135950"/>
    <lineage>
        <taxon>Bacteria</taxon>
        <taxon>Bacillati</taxon>
        <taxon>Actinomycetota</taxon>
        <taxon>Actinomycetes</taxon>
        <taxon>Micromonosporales</taxon>
        <taxon>Micromonosporaceae</taxon>
        <taxon>Actinoplanes</taxon>
    </lineage>
</organism>